<accession>A0AA41SLI6</accession>
<comment type="caution">
    <text evidence="2">The sequence shown here is derived from an EMBL/GenBank/DDBJ whole genome shotgun (WGS) entry which is preliminary data.</text>
</comment>
<sequence>MSPVEAEAEVIRSRLRAGSKTFVKCMSTSQVSGALKYQEALVEKRNLRVKIMKHEQQLFKLRNESLRLE</sequence>
<evidence type="ECO:0000313" key="2">
    <source>
        <dbReference type="EMBL" id="MCL7036373.1"/>
    </source>
</evidence>
<dbReference type="EMBL" id="JAJJMA010167210">
    <property type="protein sequence ID" value="MCL7036373.1"/>
    <property type="molecule type" value="Genomic_DNA"/>
</dbReference>
<evidence type="ECO:0000256" key="1">
    <source>
        <dbReference type="SAM" id="Coils"/>
    </source>
</evidence>
<keyword evidence="3" id="KW-1185">Reference proteome</keyword>
<feature type="coiled-coil region" evidence="1">
    <location>
        <begin position="37"/>
        <end position="64"/>
    </location>
</feature>
<dbReference type="Proteomes" id="UP001177140">
    <property type="component" value="Unassembled WGS sequence"/>
</dbReference>
<reference evidence="2" key="1">
    <citation type="submission" date="2022-03" db="EMBL/GenBank/DDBJ databases">
        <title>A functionally conserved STORR gene fusion in Papaver species that diverged 16.8 million years ago.</title>
        <authorList>
            <person name="Catania T."/>
        </authorList>
    </citation>
    <scope>NUCLEOTIDE SEQUENCE</scope>
    <source>
        <strain evidence="2">S-191538</strain>
    </source>
</reference>
<name>A0AA41SLI6_PAPNU</name>
<gene>
    <name evidence="2" type="ORF">MKW94_024718</name>
</gene>
<protein>
    <submittedName>
        <fullName evidence="2">Uncharacterized protein</fullName>
    </submittedName>
</protein>
<proteinExistence type="predicted"/>
<keyword evidence="1" id="KW-0175">Coiled coil</keyword>
<dbReference type="AlphaFoldDB" id="A0AA41SLI6"/>
<evidence type="ECO:0000313" key="3">
    <source>
        <dbReference type="Proteomes" id="UP001177140"/>
    </source>
</evidence>
<organism evidence="2 3">
    <name type="scientific">Papaver nudicaule</name>
    <name type="common">Iceland poppy</name>
    <dbReference type="NCBI Taxonomy" id="74823"/>
    <lineage>
        <taxon>Eukaryota</taxon>
        <taxon>Viridiplantae</taxon>
        <taxon>Streptophyta</taxon>
        <taxon>Embryophyta</taxon>
        <taxon>Tracheophyta</taxon>
        <taxon>Spermatophyta</taxon>
        <taxon>Magnoliopsida</taxon>
        <taxon>Ranunculales</taxon>
        <taxon>Papaveraceae</taxon>
        <taxon>Papaveroideae</taxon>
        <taxon>Papaver</taxon>
    </lineage>
</organism>